<reference evidence="5" key="1">
    <citation type="submission" date="2016-09" db="EMBL/GenBank/DDBJ databases">
        <authorList>
            <person name="Gulvik C.A."/>
        </authorList>
    </citation>
    <scope>NUCLEOTIDE SEQUENCE [LARGE SCALE GENOMIC DNA]</scope>
    <source>
        <strain evidence="5">DSM 23328</strain>
    </source>
</reference>
<dbReference type="PANTHER" id="PTHR30576:SF8">
    <property type="entry name" value="UNDECAPRENYL-PHOSPHATE GALACTOSE PHOSPHOTRANSFERASE"/>
    <property type="match status" value="1"/>
</dbReference>
<keyword evidence="5" id="KW-1185">Reference proteome</keyword>
<dbReference type="AlphaFoldDB" id="A0A1E5GGV7"/>
<gene>
    <name evidence="4" type="ORF">BCR21_06890</name>
</gene>
<protein>
    <recommendedName>
        <fullName evidence="3">Bacterial sugar transferase domain-containing protein</fullName>
    </recommendedName>
</protein>
<accession>A0A1E5GGV7</accession>
<keyword evidence="2" id="KW-0812">Transmembrane</keyword>
<dbReference type="GO" id="GO:0016780">
    <property type="term" value="F:phosphotransferase activity, for other substituted phosphate groups"/>
    <property type="evidence" value="ECO:0007669"/>
    <property type="project" value="TreeGrafter"/>
</dbReference>
<evidence type="ECO:0000313" key="4">
    <source>
        <dbReference type="EMBL" id="OEG11956.1"/>
    </source>
</evidence>
<dbReference type="OrthoDB" id="9808602at2"/>
<evidence type="ECO:0000259" key="3">
    <source>
        <dbReference type="Pfam" id="PF02397"/>
    </source>
</evidence>
<evidence type="ECO:0000313" key="5">
    <source>
        <dbReference type="Proteomes" id="UP000094068"/>
    </source>
</evidence>
<comment type="caution">
    <text evidence="4">The sequence shown here is derived from an EMBL/GenBank/DDBJ whole genome shotgun (WGS) entry which is preliminary data.</text>
</comment>
<organism evidence="4 5">
    <name type="scientific">Enterococcus ureasiticus</name>
    <dbReference type="NCBI Taxonomy" id="903984"/>
    <lineage>
        <taxon>Bacteria</taxon>
        <taxon>Bacillati</taxon>
        <taxon>Bacillota</taxon>
        <taxon>Bacilli</taxon>
        <taxon>Lactobacillales</taxon>
        <taxon>Enterococcaceae</taxon>
        <taxon>Enterococcus</taxon>
    </lineage>
</organism>
<dbReference type="Proteomes" id="UP000094068">
    <property type="component" value="Unassembled WGS sequence"/>
</dbReference>
<keyword evidence="2" id="KW-1133">Transmembrane helix</keyword>
<dbReference type="Pfam" id="PF02397">
    <property type="entry name" value="Bac_transf"/>
    <property type="match status" value="1"/>
</dbReference>
<dbReference type="RefSeq" id="WP_069645809.1">
    <property type="nucleotide sequence ID" value="NZ_MIJZ01000012.1"/>
</dbReference>
<dbReference type="InterPro" id="IPR003362">
    <property type="entry name" value="Bact_transf"/>
</dbReference>
<evidence type="ECO:0000256" key="2">
    <source>
        <dbReference type="SAM" id="Phobius"/>
    </source>
</evidence>
<feature type="domain" description="Bacterial sugar transferase" evidence="3">
    <location>
        <begin position="15"/>
        <end position="189"/>
    </location>
</feature>
<dbReference type="EMBL" id="MIJZ01000012">
    <property type="protein sequence ID" value="OEG11956.1"/>
    <property type="molecule type" value="Genomic_DNA"/>
</dbReference>
<sequence length="212" mass="24544">MRKRIKFNWYQLIMKRLIDIVLSGITLIMLSPLFLLLYLLVGVIIGRPVLFCQDRPGKNGEIFKLYKFRTMNNKRDDQGKLLSDDVRLTPFGRFLRTTSLDELPELWNVFIGDMSLVGPRPLLVKYLPLYTTEQQKRHLVKPGLTGLAQVSGRNLLSWEEKLKLDVHYVTHLSFFHDIKVICLTVVKLITREGISAQGHATMQEFKGNEKES</sequence>
<keyword evidence="2" id="KW-0472">Membrane</keyword>
<proteinExistence type="inferred from homology"/>
<evidence type="ECO:0000256" key="1">
    <source>
        <dbReference type="ARBA" id="ARBA00006464"/>
    </source>
</evidence>
<dbReference type="PANTHER" id="PTHR30576">
    <property type="entry name" value="COLANIC BIOSYNTHESIS UDP-GLUCOSE LIPID CARRIER TRANSFERASE"/>
    <property type="match status" value="1"/>
</dbReference>
<dbReference type="STRING" id="903984.BCR21_06890"/>
<comment type="similarity">
    <text evidence="1">Belongs to the bacterial sugar transferase family.</text>
</comment>
<feature type="transmembrane region" description="Helical" evidence="2">
    <location>
        <begin position="20"/>
        <end position="45"/>
    </location>
</feature>
<name>A0A1E5GGV7_9ENTE</name>